<organism evidence="7 8">
    <name type="scientific">Aristolochia fimbriata</name>
    <name type="common">White veined hardy Dutchman's pipe vine</name>
    <dbReference type="NCBI Taxonomy" id="158543"/>
    <lineage>
        <taxon>Eukaryota</taxon>
        <taxon>Viridiplantae</taxon>
        <taxon>Streptophyta</taxon>
        <taxon>Embryophyta</taxon>
        <taxon>Tracheophyta</taxon>
        <taxon>Spermatophyta</taxon>
        <taxon>Magnoliopsida</taxon>
        <taxon>Magnoliidae</taxon>
        <taxon>Piperales</taxon>
        <taxon>Aristolochiaceae</taxon>
        <taxon>Aristolochia</taxon>
    </lineage>
</organism>
<dbReference type="InterPro" id="IPR029188">
    <property type="entry name" value="Rrp14_N"/>
</dbReference>
<evidence type="ECO:0000313" key="7">
    <source>
        <dbReference type="EMBL" id="KAG9446754.1"/>
    </source>
</evidence>
<feature type="region of interest" description="Disordered" evidence="4">
    <location>
        <begin position="221"/>
        <end position="306"/>
    </location>
</feature>
<comment type="similarity">
    <text evidence="2">Belongs to the SURF6 family.</text>
</comment>
<evidence type="ECO:0000256" key="1">
    <source>
        <dbReference type="ARBA" id="ARBA00004123"/>
    </source>
</evidence>
<feature type="domain" description="Ribosomal RNA-processing protein 14 N-terminal" evidence="6">
    <location>
        <begin position="15"/>
        <end position="75"/>
    </location>
</feature>
<evidence type="ECO:0000259" key="6">
    <source>
        <dbReference type="Pfam" id="PF15459"/>
    </source>
</evidence>
<dbReference type="InterPro" id="IPR007019">
    <property type="entry name" value="SURF6"/>
</dbReference>
<feature type="region of interest" description="Disordered" evidence="4">
    <location>
        <begin position="313"/>
        <end position="332"/>
    </location>
</feature>
<dbReference type="GO" id="GO:0005730">
    <property type="term" value="C:nucleolus"/>
    <property type="evidence" value="ECO:0007669"/>
    <property type="project" value="TreeGrafter"/>
</dbReference>
<feature type="compositionally biased region" description="Basic and acidic residues" evidence="4">
    <location>
        <begin position="125"/>
        <end position="148"/>
    </location>
</feature>
<dbReference type="Pfam" id="PF15459">
    <property type="entry name" value="RRP14"/>
    <property type="match status" value="1"/>
</dbReference>
<feature type="domain" description="Ribosomal RNA-processing protein 14/surfeit locus protein 6 C-terminal" evidence="5">
    <location>
        <begin position="137"/>
        <end position="308"/>
    </location>
</feature>
<dbReference type="GO" id="GO:0003723">
    <property type="term" value="F:RNA binding"/>
    <property type="evidence" value="ECO:0007669"/>
    <property type="project" value="TreeGrafter"/>
</dbReference>
<proteinExistence type="inferred from homology"/>
<evidence type="ECO:0000313" key="8">
    <source>
        <dbReference type="Proteomes" id="UP000825729"/>
    </source>
</evidence>
<dbReference type="GO" id="GO:0042273">
    <property type="term" value="P:ribosomal large subunit biogenesis"/>
    <property type="evidence" value="ECO:0007669"/>
    <property type="project" value="TreeGrafter"/>
</dbReference>
<name>A0AAV7EEN5_ARIFI</name>
<dbReference type="InterPro" id="IPR029190">
    <property type="entry name" value="Rrp14/SURF6_C"/>
</dbReference>
<feature type="region of interest" description="Disordered" evidence="4">
    <location>
        <begin position="125"/>
        <end position="188"/>
    </location>
</feature>
<accession>A0AAV7EEN5</accession>
<evidence type="ECO:0000256" key="4">
    <source>
        <dbReference type="SAM" id="MobiDB-lite"/>
    </source>
</evidence>
<evidence type="ECO:0008006" key="9">
    <source>
        <dbReference type="Google" id="ProtNLM"/>
    </source>
</evidence>
<comment type="subcellular location">
    <subcellularLocation>
        <location evidence="1">Nucleus</location>
    </subcellularLocation>
</comment>
<dbReference type="PANTHER" id="PTHR14369">
    <property type="entry name" value="SURFEIT LOCUS PROTEIN 6"/>
    <property type="match status" value="1"/>
</dbReference>
<dbReference type="Proteomes" id="UP000825729">
    <property type="component" value="Unassembled WGS sequence"/>
</dbReference>
<dbReference type="GO" id="GO:0042274">
    <property type="term" value="P:ribosomal small subunit biogenesis"/>
    <property type="evidence" value="ECO:0007669"/>
    <property type="project" value="TreeGrafter"/>
</dbReference>
<dbReference type="GO" id="GO:0003677">
    <property type="term" value="F:DNA binding"/>
    <property type="evidence" value="ECO:0007669"/>
    <property type="project" value="TreeGrafter"/>
</dbReference>
<keyword evidence="8" id="KW-1185">Reference proteome</keyword>
<feature type="compositionally biased region" description="Basic residues" evidence="4">
    <location>
        <begin position="149"/>
        <end position="158"/>
    </location>
</feature>
<evidence type="ECO:0000256" key="2">
    <source>
        <dbReference type="ARBA" id="ARBA00005904"/>
    </source>
</evidence>
<evidence type="ECO:0000256" key="3">
    <source>
        <dbReference type="ARBA" id="ARBA00023242"/>
    </source>
</evidence>
<evidence type="ECO:0000259" key="5">
    <source>
        <dbReference type="Pfam" id="PF04935"/>
    </source>
</evidence>
<gene>
    <name evidence="7" type="ORF">H6P81_012882</name>
</gene>
<dbReference type="EMBL" id="JAINDJ010000005">
    <property type="protein sequence ID" value="KAG9446754.1"/>
    <property type="molecule type" value="Genomic_DNA"/>
</dbReference>
<feature type="compositionally biased region" description="Basic and acidic residues" evidence="4">
    <location>
        <begin position="56"/>
        <end position="76"/>
    </location>
</feature>
<reference evidence="7 8" key="1">
    <citation type="submission" date="2021-07" db="EMBL/GenBank/DDBJ databases">
        <title>The Aristolochia fimbriata genome: insights into angiosperm evolution, floral development and chemical biosynthesis.</title>
        <authorList>
            <person name="Jiao Y."/>
        </authorList>
    </citation>
    <scope>NUCLEOTIDE SEQUENCE [LARGE SCALE GENOMIC DNA]</scope>
    <source>
        <strain evidence="7">IBCAS-2021</strain>
        <tissue evidence="7">Leaf</tissue>
    </source>
</reference>
<feature type="compositionally biased region" description="Basic and acidic residues" evidence="4">
    <location>
        <begin position="83"/>
        <end position="95"/>
    </location>
</feature>
<feature type="compositionally biased region" description="Basic and acidic residues" evidence="4">
    <location>
        <begin position="270"/>
        <end position="304"/>
    </location>
</feature>
<feature type="compositionally biased region" description="Basic and acidic residues" evidence="4">
    <location>
        <begin position="159"/>
        <end position="169"/>
    </location>
</feature>
<dbReference type="PANTHER" id="PTHR14369:SF0">
    <property type="entry name" value="SURFEIT LOCUS PROTEIN 6"/>
    <property type="match status" value="1"/>
</dbReference>
<sequence length="332" mass="38951">MTKKTKKSLDLKTIIEDHSLFFDKLVELIPAKFYLPIEEKEKVWYQGLSKAAKASAKKESRENTKKARRARLDPEKSTTTLELLKKRVEDEEGKPLADNASENDENMEHALNKTHSLTYEELRERYHQKVKELSEGRAPKPENKDKAEKKRHMDKGKHKHDELDDETPKLKNPVNMSQKENELPETLEFGAVKIGTEDESKKKKRKLSKMKTLEKVQKLEEAKKDEEKGGVATKKHSWKAAANRAMGVKVHDDPKLIKQSLKKEKRKQKKSAEKWKERIENVQKRKEEKQQTRKEHITERILEKKMRKIAKREKKLMRPGFEGRKQGFINDS</sequence>
<dbReference type="Pfam" id="PF04935">
    <property type="entry name" value="SURF6"/>
    <property type="match status" value="1"/>
</dbReference>
<keyword evidence="3" id="KW-0539">Nucleus</keyword>
<dbReference type="AlphaFoldDB" id="A0AAV7EEN5"/>
<feature type="region of interest" description="Disordered" evidence="4">
    <location>
        <begin position="52"/>
        <end position="107"/>
    </location>
</feature>
<protein>
    <recommendedName>
        <fullName evidence="9">Surfeit locus protein 6</fullName>
    </recommendedName>
</protein>
<comment type="caution">
    <text evidence="7">The sequence shown here is derived from an EMBL/GenBank/DDBJ whole genome shotgun (WGS) entry which is preliminary data.</text>
</comment>